<accession>W1PPI7</accession>
<keyword evidence="2" id="KW-1185">Reference proteome</keyword>
<sequence>MYPLREWVMCPTFGILTSVLEKKGGYRPGQPWPWPGSYPHRACPGSALALLRLGQAKLAPALAHTSGHSSWLKPHFFKAGATGLGDRAGQPGQAAIASSRAM</sequence>
<evidence type="ECO:0000313" key="2">
    <source>
        <dbReference type="Proteomes" id="UP000017836"/>
    </source>
</evidence>
<proteinExistence type="predicted"/>
<dbReference type="Proteomes" id="UP000017836">
    <property type="component" value="Unassembled WGS sequence"/>
</dbReference>
<evidence type="ECO:0000313" key="1">
    <source>
        <dbReference type="EMBL" id="ERN09689.1"/>
    </source>
</evidence>
<protein>
    <submittedName>
        <fullName evidence="1">Uncharacterized protein</fullName>
    </submittedName>
</protein>
<name>W1PPI7_AMBTC</name>
<gene>
    <name evidence="1" type="ORF">AMTR_s00029p00214820</name>
</gene>
<dbReference type="Gramene" id="ERN09689">
    <property type="protein sequence ID" value="ERN09689"/>
    <property type="gene ID" value="AMTR_s00029p00214820"/>
</dbReference>
<dbReference type="HOGENOM" id="CLU_2281204_0_0_1"/>
<dbReference type="EMBL" id="KI392980">
    <property type="protein sequence ID" value="ERN09689.1"/>
    <property type="molecule type" value="Genomic_DNA"/>
</dbReference>
<dbReference type="AlphaFoldDB" id="W1PPI7"/>
<reference evidence="2" key="1">
    <citation type="journal article" date="2013" name="Science">
        <title>The Amborella genome and the evolution of flowering plants.</title>
        <authorList>
            <consortium name="Amborella Genome Project"/>
        </authorList>
    </citation>
    <scope>NUCLEOTIDE SEQUENCE [LARGE SCALE GENOMIC DNA]</scope>
</reference>
<organism evidence="1 2">
    <name type="scientific">Amborella trichopoda</name>
    <dbReference type="NCBI Taxonomy" id="13333"/>
    <lineage>
        <taxon>Eukaryota</taxon>
        <taxon>Viridiplantae</taxon>
        <taxon>Streptophyta</taxon>
        <taxon>Embryophyta</taxon>
        <taxon>Tracheophyta</taxon>
        <taxon>Spermatophyta</taxon>
        <taxon>Magnoliopsida</taxon>
        <taxon>Amborellales</taxon>
        <taxon>Amborellaceae</taxon>
        <taxon>Amborella</taxon>
    </lineage>
</organism>